<keyword evidence="1" id="KW-1133">Transmembrane helix</keyword>
<keyword evidence="3" id="KW-1185">Reference proteome</keyword>
<feature type="transmembrane region" description="Helical" evidence="1">
    <location>
        <begin position="6"/>
        <end position="26"/>
    </location>
</feature>
<proteinExistence type="predicted"/>
<gene>
    <name evidence="2" type="ORF">D1B33_14705</name>
</gene>
<comment type="caution">
    <text evidence="2">The sequence shown here is derived from an EMBL/GenBank/DDBJ whole genome shotgun (WGS) entry which is preliminary data.</text>
</comment>
<evidence type="ECO:0000313" key="2">
    <source>
        <dbReference type="EMBL" id="RHW34045.1"/>
    </source>
</evidence>
<name>A0A396SB13_9BACL</name>
<dbReference type="EMBL" id="QWEI01000009">
    <property type="protein sequence ID" value="RHW34045.1"/>
    <property type="molecule type" value="Genomic_DNA"/>
</dbReference>
<evidence type="ECO:0000313" key="3">
    <source>
        <dbReference type="Proteomes" id="UP000265692"/>
    </source>
</evidence>
<accession>A0A396SB13</accession>
<dbReference type="RefSeq" id="WP_118877159.1">
    <property type="nucleotide sequence ID" value="NZ_QWEI01000009.1"/>
</dbReference>
<keyword evidence="1" id="KW-0812">Transmembrane</keyword>
<dbReference type="Proteomes" id="UP000265692">
    <property type="component" value="Unassembled WGS sequence"/>
</dbReference>
<organism evidence="2 3">
    <name type="scientific">Ureibacillus yapensis</name>
    <dbReference type="NCBI Taxonomy" id="2304605"/>
    <lineage>
        <taxon>Bacteria</taxon>
        <taxon>Bacillati</taxon>
        <taxon>Bacillota</taxon>
        <taxon>Bacilli</taxon>
        <taxon>Bacillales</taxon>
        <taxon>Caryophanaceae</taxon>
        <taxon>Ureibacillus</taxon>
    </lineage>
</organism>
<dbReference type="AlphaFoldDB" id="A0A396SB13"/>
<dbReference type="OrthoDB" id="26941at2"/>
<evidence type="ECO:0008006" key="4">
    <source>
        <dbReference type="Google" id="ProtNLM"/>
    </source>
</evidence>
<protein>
    <recommendedName>
        <fullName evidence="4">DoxX family membrane protein</fullName>
    </recommendedName>
</protein>
<reference evidence="2 3" key="1">
    <citation type="submission" date="2018-08" db="EMBL/GenBank/DDBJ databases">
        <title>Lysinibacillus sp. YLB-03 draft genome sequence.</title>
        <authorList>
            <person name="Yu L."/>
        </authorList>
    </citation>
    <scope>NUCLEOTIDE SEQUENCE [LARGE SCALE GENOMIC DNA]</scope>
    <source>
        <strain evidence="2 3">YLB-03</strain>
    </source>
</reference>
<keyword evidence="1" id="KW-0472">Membrane</keyword>
<evidence type="ECO:0000256" key="1">
    <source>
        <dbReference type="SAM" id="Phobius"/>
    </source>
</evidence>
<sequence>MKNNNIAASILTILRLYLGFGFLVAIEGKITSGQFNASEFIANAINNPVTVPDGISVFGFYTAFLESIALPNVHIMN</sequence>